<comment type="catalytic activity">
    <reaction evidence="4">
        <text>a 1-acyl-sn-glycero-3-phosphate + an acyl-CoA = a 1,2-diacyl-sn-glycero-3-phosphate + CoA</text>
        <dbReference type="Rhea" id="RHEA:19709"/>
        <dbReference type="ChEBI" id="CHEBI:57287"/>
        <dbReference type="ChEBI" id="CHEBI:57970"/>
        <dbReference type="ChEBI" id="CHEBI:58342"/>
        <dbReference type="ChEBI" id="CHEBI:58608"/>
        <dbReference type="EC" id="2.3.1.51"/>
    </reaction>
</comment>
<evidence type="ECO:0000256" key="4">
    <source>
        <dbReference type="RuleBase" id="RU361267"/>
    </source>
</evidence>
<dbReference type="GO" id="GO:0016020">
    <property type="term" value="C:membrane"/>
    <property type="evidence" value="ECO:0007669"/>
    <property type="project" value="InterPro"/>
</dbReference>
<sequence>MFYTVIRAIIRCLLPIWRRWEVIGIDRLPNTGGVVVVSNHTSNLDPVVVGCALTRRIHFMAKQELFQNPILAYIIRLLGAFPVNREKSDRNAIRKALELLQEGQMIGIFPEGTRSKSGELQKPQIGAAMLATKANAPILPMALKGTRGLFGKVTVLVGEPIYLPELWSSRPGKEELEVLSKRVMEEIAELMK</sequence>
<dbReference type="PANTHER" id="PTHR10434:SF11">
    <property type="entry name" value="1-ACYL-SN-GLYCEROL-3-PHOSPHATE ACYLTRANSFERASE"/>
    <property type="match status" value="1"/>
</dbReference>
<dbReference type="EC" id="2.3.1.51" evidence="4"/>
<evidence type="ECO:0000259" key="5">
    <source>
        <dbReference type="SMART" id="SM00563"/>
    </source>
</evidence>
<organism evidence="6 7">
    <name type="scientific">Desulforamulus aeronauticus DSM 10349</name>
    <dbReference type="NCBI Taxonomy" id="1121421"/>
    <lineage>
        <taxon>Bacteria</taxon>
        <taxon>Bacillati</taxon>
        <taxon>Bacillota</taxon>
        <taxon>Clostridia</taxon>
        <taxon>Eubacteriales</taxon>
        <taxon>Peptococcaceae</taxon>
        <taxon>Desulforamulus</taxon>
    </lineage>
</organism>
<evidence type="ECO:0000256" key="1">
    <source>
        <dbReference type="ARBA" id="ARBA00008655"/>
    </source>
</evidence>
<keyword evidence="4" id="KW-0443">Lipid metabolism</keyword>
<dbReference type="SUPFAM" id="SSF69593">
    <property type="entry name" value="Glycerol-3-phosphate (1)-acyltransferase"/>
    <property type="match status" value="1"/>
</dbReference>
<keyword evidence="3 4" id="KW-0012">Acyltransferase</keyword>
<dbReference type="Proteomes" id="UP000183997">
    <property type="component" value="Unassembled WGS sequence"/>
</dbReference>
<keyword evidence="4" id="KW-0444">Lipid biosynthesis</keyword>
<dbReference type="AlphaFoldDB" id="A0A1M6STJ4"/>
<dbReference type="GO" id="GO:0006654">
    <property type="term" value="P:phosphatidic acid biosynthetic process"/>
    <property type="evidence" value="ECO:0007669"/>
    <property type="project" value="TreeGrafter"/>
</dbReference>
<dbReference type="GO" id="GO:0003841">
    <property type="term" value="F:1-acylglycerol-3-phosphate O-acyltransferase activity"/>
    <property type="evidence" value="ECO:0007669"/>
    <property type="project" value="UniProtKB-UniRule"/>
</dbReference>
<protein>
    <recommendedName>
        <fullName evidence="4">1-acyl-sn-glycerol-3-phosphate acyltransferase</fullName>
        <ecNumber evidence="4">2.3.1.51</ecNumber>
    </recommendedName>
</protein>
<gene>
    <name evidence="6" type="ORF">SAMN02745123_02017</name>
</gene>
<dbReference type="NCBIfam" id="TIGR00530">
    <property type="entry name" value="AGP_acyltrn"/>
    <property type="match status" value="1"/>
</dbReference>
<dbReference type="RefSeq" id="WP_072913795.1">
    <property type="nucleotide sequence ID" value="NZ_FRAR01000014.1"/>
</dbReference>
<dbReference type="CDD" id="cd07989">
    <property type="entry name" value="LPLAT_AGPAT-like"/>
    <property type="match status" value="1"/>
</dbReference>
<dbReference type="InterPro" id="IPR004552">
    <property type="entry name" value="AGP_acyltrans"/>
</dbReference>
<keyword evidence="4" id="KW-0594">Phospholipid biosynthesis</keyword>
<dbReference type="SMART" id="SM00563">
    <property type="entry name" value="PlsC"/>
    <property type="match status" value="1"/>
</dbReference>
<name>A0A1M6STJ4_9FIRM</name>
<dbReference type="PANTHER" id="PTHR10434">
    <property type="entry name" value="1-ACYL-SN-GLYCEROL-3-PHOSPHATE ACYLTRANSFERASE"/>
    <property type="match status" value="1"/>
</dbReference>
<keyword evidence="7" id="KW-1185">Reference proteome</keyword>
<feature type="domain" description="Phospholipid/glycerol acyltransferase" evidence="5">
    <location>
        <begin position="34"/>
        <end position="146"/>
    </location>
</feature>
<dbReference type="STRING" id="1121421.SAMN02745123_02017"/>
<dbReference type="EMBL" id="FRAR01000014">
    <property type="protein sequence ID" value="SHK48015.1"/>
    <property type="molecule type" value="Genomic_DNA"/>
</dbReference>
<evidence type="ECO:0000256" key="2">
    <source>
        <dbReference type="ARBA" id="ARBA00022679"/>
    </source>
</evidence>
<comment type="similarity">
    <text evidence="1 4">Belongs to the 1-acyl-sn-glycerol-3-phosphate acyltransferase family.</text>
</comment>
<evidence type="ECO:0000313" key="6">
    <source>
        <dbReference type="EMBL" id="SHK48015.1"/>
    </source>
</evidence>
<keyword evidence="4" id="KW-1208">Phospholipid metabolism</keyword>
<comment type="domain">
    <text evidence="4">The HXXXXD motif is essential for acyltransferase activity and may constitute the binding site for the phosphate moiety of the glycerol-3-phosphate.</text>
</comment>
<evidence type="ECO:0000313" key="7">
    <source>
        <dbReference type="Proteomes" id="UP000183997"/>
    </source>
</evidence>
<reference evidence="7" key="1">
    <citation type="submission" date="2016-11" db="EMBL/GenBank/DDBJ databases">
        <authorList>
            <person name="Varghese N."/>
            <person name="Submissions S."/>
        </authorList>
    </citation>
    <scope>NUCLEOTIDE SEQUENCE [LARGE SCALE GENOMIC DNA]</scope>
    <source>
        <strain evidence="7">DSM 10349</strain>
    </source>
</reference>
<accession>A0A1M6STJ4</accession>
<evidence type="ECO:0000256" key="3">
    <source>
        <dbReference type="ARBA" id="ARBA00023315"/>
    </source>
</evidence>
<dbReference type="Pfam" id="PF01553">
    <property type="entry name" value="Acyltransferase"/>
    <property type="match status" value="1"/>
</dbReference>
<dbReference type="InterPro" id="IPR002123">
    <property type="entry name" value="Plipid/glycerol_acylTrfase"/>
</dbReference>
<dbReference type="OrthoDB" id="9803035at2"/>
<proteinExistence type="inferred from homology"/>
<keyword evidence="2 4" id="KW-0808">Transferase</keyword>